<dbReference type="RefSeq" id="WP_406699248.1">
    <property type="nucleotide sequence ID" value="NZ_CP155447.1"/>
</dbReference>
<feature type="domain" description="Phage terminase large subunit N-terminal" evidence="1">
    <location>
        <begin position="28"/>
        <end position="201"/>
    </location>
</feature>
<dbReference type="Gene3D" id="3.30.420.280">
    <property type="match status" value="1"/>
</dbReference>
<organism evidence="2">
    <name type="scientific">Singulisphaera sp. Ch08</name>
    <dbReference type="NCBI Taxonomy" id="3120278"/>
    <lineage>
        <taxon>Bacteria</taxon>
        <taxon>Pseudomonadati</taxon>
        <taxon>Planctomycetota</taxon>
        <taxon>Planctomycetia</taxon>
        <taxon>Isosphaerales</taxon>
        <taxon>Isosphaeraceae</taxon>
        <taxon>Singulisphaera</taxon>
    </lineage>
</organism>
<proteinExistence type="predicted"/>
<dbReference type="PANTHER" id="PTHR39184:SF1">
    <property type="entry name" value="PBSX PHAGE TERMINASE LARGE SUBUNIT"/>
    <property type="match status" value="1"/>
</dbReference>
<gene>
    <name evidence="2" type="ORF">V5E97_10260</name>
</gene>
<reference evidence="2" key="1">
    <citation type="submission" date="2024-05" db="EMBL/GenBank/DDBJ databases">
        <title>Planctomycetes of the genus Singulisphaera possess chitinolytic capabilities.</title>
        <authorList>
            <person name="Ivanova A."/>
        </authorList>
    </citation>
    <scope>NUCLEOTIDE SEQUENCE</scope>
    <source>
        <strain evidence="2">Ch08T</strain>
    </source>
</reference>
<dbReference type="PANTHER" id="PTHR39184">
    <property type="match status" value="1"/>
</dbReference>
<dbReference type="Pfam" id="PF04466">
    <property type="entry name" value="Terminase_3"/>
    <property type="match status" value="1"/>
</dbReference>
<dbReference type="AlphaFoldDB" id="A0AAU7CLL3"/>
<protein>
    <submittedName>
        <fullName evidence="2">Phage terminase large subunit</fullName>
    </submittedName>
</protein>
<dbReference type="SUPFAM" id="SSF52540">
    <property type="entry name" value="P-loop containing nucleoside triphosphate hydrolases"/>
    <property type="match status" value="1"/>
</dbReference>
<dbReference type="InterPro" id="IPR052380">
    <property type="entry name" value="Viral_DNA_packaging_terminase"/>
</dbReference>
<dbReference type="Gene3D" id="3.40.50.300">
    <property type="entry name" value="P-loop containing nucleotide triphosphate hydrolases"/>
    <property type="match status" value="1"/>
</dbReference>
<name>A0AAU7CLL3_9BACT</name>
<sequence length="463" mass="53501">MIPFNQRPYEPFGAARALWSDHRDEVLLSGPAGTGKSRACLEKMHAVCLRWPGARGLIVRKTRESLTETALVTWEEKVLPAQSPIVTGSRRSHRQSYLYPNGSVVVVGGLDRPGKVMSTEYDLIYIQEAIELFEDDWESLTTRLRNGVVPFQQLIADTNPDRPTHWLKRRVDRGATAILESRHEDNPTLWDRDLNDWTESGRTYIGKLDRLTGARKPRLRFGKWVQAEGVVYDEWDRQIHIIDPFVIPASWRRIRAIDFGYSNPFVCLWIAIDDDRRMYVYRELYFTKRTVKVHAKQINELSKGEVYEFSVADHDAEDRATLRENEITTIAARKEVNPGIEGVQERLKKAGDGRARLYVFRNCLVERDPALSDAKKACSILEEFDSYSWPKAPDGKANKESPEKLNDHAMDALRYAAMAIDRGITAFEPDHIREEREQREAEEAHRTHMDINNPIWWNEGGRW</sequence>
<accession>A0AAU7CLL3</accession>
<dbReference type="InterPro" id="IPR027417">
    <property type="entry name" value="P-loop_NTPase"/>
</dbReference>
<evidence type="ECO:0000313" key="2">
    <source>
        <dbReference type="EMBL" id="XBH06397.1"/>
    </source>
</evidence>
<dbReference type="InterPro" id="IPR035412">
    <property type="entry name" value="Terminase_L_N"/>
</dbReference>
<dbReference type="EMBL" id="CP155447">
    <property type="protein sequence ID" value="XBH06397.1"/>
    <property type="molecule type" value="Genomic_DNA"/>
</dbReference>
<evidence type="ECO:0000259" key="1">
    <source>
        <dbReference type="Pfam" id="PF04466"/>
    </source>
</evidence>